<organism evidence="1 2">
    <name type="scientific">Caerostris extrusa</name>
    <name type="common">Bark spider</name>
    <name type="synonym">Caerostris bankana</name>
    <dbReference type="NCBI Taxonomy" id="172846"/>
    <lineage>
        <taxon>Eukaryota</taxon>
        <taxon>Metazoa</taxon>
        <taxon>Ecdysozoa</taxon>
        <taxon>Arthropoda</taxon>
        <taxon>Chelicerata</taxon>
        <taxon>Arachnida</taxon>
        <taxon>Araneae</taxon>
        <taxon>Araneomorphae</taxon>
        <taxon>Entelegynae</taxon>
        <taxon>Araneoidea</taxon>
        <taxon>Araneidae</taxon>
        <taxon>Caerostris</taxon>
    </lineage>
</organism>
<dbReference type="EMBL" id="BPLR01004059">
    <property type="protein sequence ID" value="GIX91794.1"/>
    <property type="molecule type" value="Genomic_DNA"/>
</dbReference>
<reference evidence="1 2" key="1">
    <citation type="submission" date="2021-06" db="EMBL/GenBank/DDBJ databases">
        <title>Caerostris extrusa draft genome.</title>
        <authorList>
            <person name="Kono N."/>
            <person name="Arakawa K."/>
        </authorList>
    </citation>
    <scope>NUCLEOTIDE SEQUENCE [LARGE SCALE GENOMIC DNA]</scope>
</reference>
<dbReference type="Proteomes" id="UP001054945">
    <property type="component" value="Unassembled WGS sequence"/>
</dbReference>
<accession>A0AAV4P439</accession>
<gene>
    <name evidence="1" type="primary">HNAJ_LOCUS9016</name>
    <name evidence="1" type="ORF">CEXT_362211</name>
</gene>
<comment type="caution">
    <text evidence="1">The sequence shown here is derived from an EMBL/GenBank/DDBJ whole genome shotgun (WGS) entry which is preliminary data.</text>
</comment>
<evidence type="ECO:0000313" key="1">
    <source>
        <dbReference type="EMBL" id="GIX91794.1"/>
    </source>
</evidence>
<dbReference type="AlphaFoldDB" id="A0AAV4P439"/>
<proteinExistence type="predicted"/>
<name>A0AAV4P439_CAEEX</name>
<protein>
    <submittedName>
        <fullName evidence="1">Uncharacterized protein</fullName>
    </submittedName>
</protein>
<sequence length="216" mass="24753">MAPSVATANQTNLYFELVCLLTTLTPSLLESLDSADRGTPNSEGEGLGYYAKINKNILKSSEIAIPRGRVKRYSCFGDEELQQLKDKRDRLRRKAEITGRISDVTNWRKHAPIFKESIILSKRSCFGNFISKINFQRDSLKTYKFLSCLKNQTPQTAKRLFSINRKIISSDAKVAGYFLKYFYGSKSKGAYARKMSRVLKRQHELLGTDPKTFRRM</sequence>
<keyword evidence="2" id="KW-1185">Reference proteome</keyword>
<evidence type="ECO:0000313" key="2">
    <source>
        <dbReference type="Proteomes" id="UP001054945"/>
    </source>
</evidence>